<evidence type="ECO:0000256" key="3">
    <source>
        <dbReference type="ARBA" id="ARBA00022692"/>
    </source>
</evidence>
<keyword evidence="5 7" id="KW-1133">Transmembrane helix</keyword>
<comment type="subcellular location">
    <subcellularLocation>
        <location evidence="1">Membrane</location>
        <topology evidence="1">Multi-pass membrane protein</topology>
    </subcellularLocation>
</comment>
<dbReference type="PANTHER" id="PTHR10766">
    <property type="entry name" value="TRANSMEMBRANE 9 SUPERFAMILY PROTEIN"/>
    <property type="match status" value="1"/>
</dbReference>
<feature type="transmembrane region" description="Helical" evidence="7">
    <location>
        <begin position="434"/>
        <end position="458"/>
    </location>
</feature>
<dbReference type="EMBL" id="MCGE01000006">
    <property type="protein sequence ID" value="ORZ20306.1"/>
    <property type="molecule type" value="Genomic_DNA"/>
</dbReference>
<evidence type="ECO:0000313" key="8">
    <source>
        <dbReference type="EMBL" id="ORZ20306.1"/>
    </source>
</evidence>
<dbReference type="Proteomes" id="UP000193560">
    <property type="component" value="Unassembled WGS sequence"/>
</dbReference>
<dbReference type="PANTHER" id="PTHR10766:SF111">
    <property type="entry name" value="TRANSMEMBRANE 9 SUPERFAMILY MEMBER 2"/>
    <property type="match status" value="1"/>
</dbReference>
<dbReference type="GO" id="GO:0016020">
    <property type="term" value="C:membrane"/>
    <property type="evidence" value="ECO:0007669"/>
    <property type="project" value="UniProtKB-SubCell"/>
</dbReference>
<feature type="transmembrane region" description="Helical" evidence="7">
    <location>
        <begin position="520"/>
        <end position="546"/>
    </location>
</feature>
<evidence type="ECO:0000256" key="7">
    <source>
        <dbReference type="RuleBase" id="RU363079"/>
    </source>
</evidence>
<evidence type="ECO:0000256" key="6">
    <source>
        <dbReference type="ARBA" id="ARBA00023136"/>
    </source>
</evidence>
<protein>
    <recommendedName>
        <fullName evidence="7">Transmembrane 9 superfamily member</fullName>
    </recommendedName>
</protein>
<feature type="transmembrane region" description="Helical" evidence="7">
    <location>
        <begin position="368"/>
        <end position="387"/>
    </location>
</feature>
<gene>
    <name evidence="8" type="ORF">BCR42DRAFT_408468</name>
</gene>
<evidence type="ECO:0000256" key="2">
    <source>
        <dbReference type="ARBA" id="ARBA00005227"/>
    </source>
</evidence>
<dbReference type="Pfam" id="PF02990">
    <property type="entry name" value="EMP70"/>
    <property type="match status" value="1"/>
</dbReference>
<keyword evidence="4 7" id="KW-0732">Signal</keyword>
<feature type="chain" id="PRO_5011831978" description="Transmembrane 9 superfamily member" evidence="7">
    <location>
        <begin position="24"/>
        <end position="626"/>
    </location>
</feature>
<keyword evidence="9" id="KW-1185">Reference proteome</keyword>
<feature type="transmembrane region" description="Helical" evidence="7">
    <location>
        <begin position="489"/>
        <end position="508"/>
    </location>
</feature>
<dbReference type="GO" id="GO:0072657">
    <property type="term" value="P:protein localization to membrane"/>
    <property type="evidence" value="ECO:0007669"/>
    <property type="project" value="TreeGrafter"/>
</dbReference>
<dbReference type="STRING" id="90262.A0A1X2IRE3"/>
<evidence type="ECO:0000256" key="4">
    <source>
        <dbReference type="ARBA" id="ARBA00022729"/>
    </source>
</evidence>
<reference evidence="8 9" key="1">
    <citation type="submission" date="2016-07" db="EMBL/GenBank/DDBJ databases">
        <title>Pervasive Adenine N6-methylation of Active Genes in Fungi.</title>
        <authorList>
            <consortium name="DOE Joint Genome Institute"/>
            <person name="Mondo S.J."/>
            <person name="Dannebaum R.O."/>
            <person name="Kuo R.C."/>
            <person name="Labutti K."/>
            <person name="Haridas S."/>
            <person name="Kuo A."/>
            <person name="Salamov A."/>
            <person name="Ahrendt S.R."/>
            <person name="Lipzen A."/>
            <person name="Sullivan W."/>
            <person name="Andreopoulos W.B."/>
            <person name="Clum A."/>
            <person name="Lindquist E."/>
            <person name="Daum C."/>
            <person name="Ramamoorthy G.K."/>
            <person name="Gryganskyi A."/>
            <person name="Culley D."/>
            <person name="Magnuson J.K."/>
            <person name="James T.Y."/>
            <person name="O'Malley M.A."/>
            <person name="Stajich J.E."/>
            <person name="Spatafora J.W."/>
            <person name="Visel A."/>
            <person name="Grigoriev I.V."/>
        </authorList>
    </citation>
    <scope>NUCLEOTIDE SEQUENCE [LARGE SCALE GENOMIC DNA]</scope>
    <source>
        <strain evidence="8 9">NRRL 1336</strain>
    </source>
</reference>
<feature type="transmembrane region" description="Helical" evidence="7">
    <location>
        <begin position="589"/>
        <end position="619"/>
    </location>
</feature>
<feature type="transmembrane region" description="Helical" evidence="7">
    <location>
        <begin position="399"/>
        <end position="422"/>
    </location>
</feature>
<name>A0A1X2IRE3_9FUNG</name>
<comment type="similarity">
    <text evidence="2 7">Belongs to the nonaspanin (TM9SF) (TC 9.A.2) family.</text>
</comment>
<comment type="caution">
    <text evidence="8">The sequence shown here is derived from an EMBL/GenBank/DDBJ whole genome shotgun (WGS) entry which is preliminary data.</text>
</comment>
<dbReference type="InterPro" id="IPR004240">
    <property type="entry name" value="EMP70"/>
</dbReference>
<dbReference type="GO" id="GO:0005737">
    <property type="term" value="C:cytoplasm"/>
    <property type="evidence" value="ECO:0007669"/>
    <property type="project" value="UniProtKB-ARBA"/>
</dbReference>
<keyword evidence="3 7" id="KW-0812">Transmembrane</keyword>
<feature type="transmembrane region" description="Helical" evidence="7">
    <location>
        <begin position="329"/>
        <end position="356"/>
    </location>
</feature>
<dbReference type="AlphaFoldDB" id="A0A1X2IRE3"/>
<organism evidence="8 9">
    <name type="scientific">Absidia repens</name>
    <dbReference type="NCBI Taxonomy" id="90262"/>
    <lineage>
        <taxon>Eukaryota</taxon>
        <taxon>Fungi</taxon>
        <taxon>Fungi incertae sedis</taxon>
        <taxon>Mucoromycota</taxon>
        <taxon>Mucoromycotina</taxon>
        <taxon>Mucoromycetes</taxon>
        <taxon>Mucorales</taxon>
        <taxon>Cunninghamellaceae</taxon>
        <taxon>Absidia</taxon>
    </lineage>
</organism>
<accession>A0A1X2IRE3</accession>
<feature type="signal peptide" evidence="7">
    <location>
        <begin position="1"/>
        <end position="23"/>
    </location>
</feature>
<keyword evidence="6 7" id="KW-0472">Membrane</keyword>
<evidence type="ECO:0000256" key="5">
    <source>
        <dbReference type="ARBA" id="ARBA00022989"/>
    </source>
</evidence>
<dbReference type="OrthoDB" id="1666796at2759"/>
<evidence type="ECO:0000256" key="1">
    <source>
        <dbReference type="ARBA" id="ARBA00004141"/>
    </source>
</evidence>
<sequence length="626" mass="69915">MTIRGNLNRLLFLLVLLFELSQAFYLPGVAPHDYADGEAVPLYVNSLTPMSNSQVKSVISYDYYFDRLHFCTPDDGPQKQAESLGSILFGDRIFTSPFKLNMGQTTTCNVLCVTDKIPAEDAKFINGLIADDYGINGIVDGLPIAYEVKDDHTGENFYRIGFDMGTMADKKAALNNHLVINIHYHKRADNKNRVVGVLVYPVSKDRKVSADGTSATCDDNDLTFHLKEDGSDKIAYTYDVVWTASKTAWATRWDSYLHILDPSIHWFSLVNSIVIVLFLTGMVAMILLRALHKDISRYNAIEAQEDVQEDYGWKLVHGDVFRPPTRPMLLSVLVGSGCQLIAMTGLTLVFAILGFLSPSNRGSLGTMMVIFFMVFSCISGYSSARLYKMNGGEAWKMNILMSATLFPGVIMAGLTGLNFFLIGSDSSGAVPFGTMLAVLGLWTIISVPLNVAGSYVGFRKPRIEHPVRTNQIPRQIPDQPVYLRSIPSILMGGILPFCAIFIELYFVMNSIWFHRIYYGIGFLFLVFGVLLLTCAQVTVLMCYFHLCNEDYHWSWRAFLTSAACGLYVYLYSILYYLTKLEINTLTSTILYLGYSAIISMLLALLTGATGYLACLFFYVRPMAVSK</sequence>
<feature type="transmembrane region" description="Helical" evidence="7">
    <location>
        <begin position="266"/>
        <end position="288"/>
    </location>
</feature>
<evidence type="ECO:0000313" key="9">
    <source>
        <dbReference type="Proteomes" id="UP000193560"/>
    </source>
</evidence>
<proteinExistence type="inferred from homology"/>
<dbReference type="GO" id="GO:0007034">
    <property type="term" value="P:vacuolar transport"/>
    <property type="evidence" value="ECO:0007669"/>
    <property type="project" value="TreeGrafter"/>
</dbReference>
<feature type="transmembrane region" description="Helical" evidence="7">
    <location>
        <begin position="558"/>
        <end position="577"/>
    </location>
</feature>